<reference evidence="2 3" key="1">
    <citation type="submission" date="2019-03" db="EMBL/GenBank/DDBJ databases">
        <title>First draft genome of Liparis tanakae, snailfish: a comprehensive survey of snailfish specific genes.</title>
        <authorList>
            <person name="Kim W."/>
            <person name="Song I."/>
            <person name="Jeong J.-H."/>
            <person name="Kim D."/>
            <person name="Kim S."/>
            <person name="Ryu S."/>
            <person name="Song J.Y."/>
            <person name="Lee S.K."/>
        </authorList>
    </citation>
    <scope>NUCLEOTIDE SEQUENCE [LARGE SCALE GENOMIC DNA]</scope>
    <source>
        <tissue evidence="2">Muscle</tissue>
    </source>
</reference>
<accession>A0A4Z2IBP4</accession>
<proteinExistence type="predicted"/>
<gene>
    <name evidence="2" type="ORF">EYF80_014704</name>
</gene>
<comment type="caution">
    <text evidence="2">The sequence shown here is derived from an EMBL/GenBank/DDBJ whole genome shotgun (WGS) entry which is preliminary data.</text>
</comment>
<dbReference type="AlphaFoldDB" id="A0A4Z2IBP4"/>
<dbReference type="EMBL" id="SRLO01000107">
    <property type="protein sequence ID" value="TNN75131.1"/>
    <property type="molecule type" value="Genomic_DNA"/>
</dbReference>
<feature type="region of interest" description="Disordered" evidence="1">
    <location>
        <begin position="80"/>
        <end position="113"/>
    </location>
</feature>
<keyword evidence="3" id="KW-1185">Reference proteome</keyword>
<evidence type="ECO:0000256" key="1">
    <source>
        <dbReference type="SAM" id="MobiDB-lite"/>
    </source>
</evidence>
<evidence type="ECO:0000313" key="2">
    <source>
        <dbReference type="EMBL" id="TNN75131.1"/>
    </source>
</evidence>
<dbReference type="Proteomes" id="UP000314294">
    <property type="component" value="Unassembled WGS sequence"/>
</dbReference>
<protein>
    <submittedName>
        <fullName evidence="2">Uncharacterized protein</fullName>
    </submittedName>
</protein>
<feature type="compositionally biased region" description="Polar residues" evidence="1">
    <location>
        <begin position="89"/>
        <end position="100"/>
    </location>
</feature>
<organism evidence="2 3">
    <name type="scientific">Liparis tanakae</name>
    <name type="common">Tanaka's snailfish</name>
    <dbReference type="NCBI Taxonomy" id="230148"/>
    <lineage>
        <taxon>Eukaryota</taxon>
        <taxon>Metazoa</taxon>
        <taxon>Chordata</taxon>
        <taxon>Craniata</taxon>
        <taxon>Vertebrata</taxon>
        <taxon>Euteleostomi</taxon>
        <taxon>Actinopterygii</taxon>
        <taxon>Neopterygii</taxon>
        <taxon>Teleostei</taxon>
        <taxon>Neoteleostei</taxon>
        <taxon>Acanthomorphata</taxon>
        <taxon>Eupercaria</taxon>
        <taxon>Perciformes</taxon>
        <taxon>Cottioidei</taxon>
        <taxon>Cottales</taxon>
        <taxon>Liparidae</taxon>
        <taxon>Liparis</taxon>
    </lineage>
</organism>
<evidence type="ECO:0000313" key="3">
    <source>
        <dbReference type="Proteomes" id="UP000314294"/>
    </source>
</evidence>
<name>A0A4Z2IBP4_9TELE</name>
<sequence>MVFFGSERHFDAVASRLKLFTSRKLTGGKGKVQYLMGSCECISMGRGVPPSPPRVRASMKPRTTAHLRAVPNSSRVYLANQTREKKNINSRASRETTLPQTVGRRNLRSANSDRRERRGGLWELWWRIKRRERERRRSRILLPGAVRT</sequence>